<protein>
    <recommendedName>
        <fullName evidence="4">Lipoprotein</fullName>
    </recommendedName>
</protein>
<reference evidence="2 3" key="1">
    <citation type="submission" date="2019-03" db="EMBL/GenBank/DDBJ databases">
        <title>Genomic Encyclopedia of Type Strains, Phase IV (KMG-IV): sequencing the most valuable type-strain genomes for metagenomic binning, comparative biology and taxonomic classification.</title>
        <authorList>
            <person name="Goeker M."/>
        </authorList>
    </citation>
    <scope>NUCLEOTIDE SEQUENCE [LARGE SCALE GENOMIC DNA]</scope>
    <source>
        <strain evidence="2 3">DSM 102969</strain>
    </source>
</reference>
<feature type="compositionally biased region" description="Low complexity" evidence="1">
    <location>
        <begin position="46"/>
        <end position="58"/>
    </location>
</feature>
<name>A0A4R6R9S2_9HYPH</name>
<sequence length="206" mass="21074">MNADLGRPAGRVVGRGRVATALLAALVLAACQAGGAGRTGAGRDVTAPTVAAPPEATRPNPPPVPAAQASFRFDQILGVPTNKQDTLAREIATYAKGRNLTLVRRGDPTASYRLLGFLSAVGGDAGVNVTYVWDIVDANNNRLHRITGVEVASTAEADPWSGVGDQVLAAVAARTVEQVYAWVNQRPAAGAPPAAVAAAPQPGRAI</sequence>
<dbReference type="OrthoDB" id="7374881at2"/>
<accession>A0A4R6R9S2</accession>
<evidence type="ECO:0000313" key="2">
    <source>
        <dbReference type="EMBL" id="TDP82615.1"/>
    </source>
</evidence>
<comment type="caution">
    <text evidence="2">The sequence shown here is derived from an EMBL/GenBank/DDBJ whole genome shotgun (WGS) entry which is preliminary data.</text>
</comment>
<keyword evidence="3" id="KW-1185">Reference proteome</keyword>
<organism evidence="2 3">
    <name type="scientific">Oharaeibacter diazotrophicus</name>
    <dbReference type="NCBI Taxonomy" id="1920512"/>
    <lineage>
        <taxon>Bacteria</taxon>
        <taxon>Pseudomonadati</taxon>
        <taxon>Pseudomonadota</taxon>
        <taxon>Alphaproteobacteria</taxon>
        <taxon>Hyphomicrobiales</taxon>
        <taxon>Pleomorphomonadaceae</taxon>
        <taxon>Oharaeibacter</taxon>
    </lineage>
</organism>
<dbReference type="PROSITE" id="PS51257">
    <property type="entry name" value="PROKAR_LIPOPROTEIN"/>
    <property type="match status" value="1"/>
</dbReference>
<evidence type="ECO:0008006" key="4">
    <source>
        <dbReference type="Google" id="ProtNLM"/>
    </source>
</evidence>
<gene>
    <name evidence="2" type="ORF">EDD54_3884</name>
</gene>
<dbReference type="AlphaFoldDB" id="A0A4R6R9S2"/>
<dbReference type="Proteomes" id="UP000294547">
    <property type="component" value="Unassembled WGS sequence"/>
</dbReference>
<evidence type="ECO:0000256" key="1">
    <source>
        <dbReference type="SAM" id="MobiDB-lite"/>
    </source>
</evidence>
<dbReference type="RefSeq" id="WP_126539021.1">
    <property type="nucleotide sequence ID" value="NZ_BSPM01000007.1"/>
</dbReference>
<feature type="region of interest" description="Disordered" evidence="1">
    <location>
        <begin position="36"/>
        <end position="67"/>
    </location>
</feature>
<dbReference type="EMBL" id="SNXY01000010">
    <property type="protein sequence ID" value="TDP82615.1"/>
    <property type="molecule type" value="Genomic_DNA"/>
</dbReference>
<evidence type="ECO:0000313" key="3">
    <source>
        <dbReference type="Proteomes" id="UP000294547"/>
    </source>
</evidence>
<proteinExistence type="predicted"/>